<protein>
    <submittedName>
        <fullName evidence="2">Uncharacterized protein</fullName>
    </submittedName>
</protein>
<feature type="transmembrane region" description="Helical" evidence="1">
    <location>
        <begin position="59"/>
        <end position="84"/>
    </location>
</feature>
<keyword evidence="1" id="KW-1133">Transmembrane helix</keyword>
<dbReference type="EMBL" id="KV467407">
    <property type="protein sequence ID" value="OCT56137.1"/>
    <property type="molecule type" value="Genomic_DNA"/>
</dbReference>
<reference evidence="2" key="1">
    <citation type="submission" date="2016-05" db="EMBL/GenBank/DDBJ databases">
        <title>WGS assembly of Xenopus laevis.</title>
        <authorList>
            <person name="Session A."/>
            <person name="Uno Y."/>
            <person name="Kwon T."/>
            <person name="Chapman J."/>
            <person name="Toyoda A."/>
            <person name="Takahashi S."/>
            <person name="Fukui A."/>
            <person name="Hikosaka A."/>
            <person name="Putnam N."/>
            <person name="Stites J."/>
            <person name="Van Heeringen S."/>
            <person name="Quigley I."/>
            <person name="Heinz S."/>
            <person name="Hellsten U."/>
            <person name="Lyons J."/>
            <person name="Suzuki A."/>
            <person name="Kondo M."/>
            <person name="Ogino H."/>
            <person name="Ochi H."/>
            <person name="Bogdanovic O."/>
            <person name="Lister R."/>
            <person name="Georgiou G."/>
            <person name="Paranjpe S."/>
            <person name="Van Kruijsbergen I."/>
            <person name="Mozaffari S."/>
            <person name="Shu S."/>
            <person name="Schmutz J."/>
            <person name="Jenkins J."/>
            <person name="Grimwood J."/>
            <person name="Carlson J."/>
            <person name="Mitros T."/>
            <person name="Simakov O."/>
            <person name="Heald R."/>
            <person name="Miller K."/>
            <person name="Haudenschild C."/>
            <person name="Kuroki Y."/>
            <person name="Tanaka T."/>
            <person name="Michiue T."/>
            <person name="Watanabe M."/>
            <person name="Kinoshita T."/>
            <person name="Ohta Y."/>
            <person name="Mawaribuchi S."/>
            <person name="Suzuki Y."/>
            <person name="Haramoto Y."/>
            <person name="Yamamoto T."/>
            <person name="Takagi C."/>
            <person name="Kitzman J."/>
            <person name="Shendure J."/>
            <person name="Nakayama T."/>
            <person name="Izutsu Y."/>
            <person name="Robert J."/>
            <person name="Dichmann D."/>
            <person name="Flajnik M."/>
            <person name="Houston D."/>
            <person name="Marcotte E."/>
            <person name="Wallingford J."/>
            <person name="Ito Y."/>
            <person name="Asashima M."/>
            <person name="Ueno N."/>
            <person name="Matsuda Y."/>
            <person name="Jan Veenstra G."/>
            <person name="Fujiyama A."/>
            <person name="Harland R."/>
            <person name="Taira M."/>
            <person name="Rokhsar D.S."/>
        </authorList>
    </citation>
    <scope>NUCLEOTIDE SEQUENCE</scope>
    <source>
        <strain evidence="2">J</strain>
        <tissue evidence="2">Blood</tissue>
    </source>
</reference>
<proteinExistence type="predicted"/>
<evidence type="ECO:0000256" key="1">
    <source>
        <dbReference type="SAM" id="Phobius"/>
    </source>
</evidence>
<dbReference type="AlphaFoldDB" id="A0A974BQB7"/>
<keyword evidence="1" id="KW-0472">Membrane</keyword>
<feature type="transmembrane region" description="Helical" evidence="1">
    <location>
        <begin position="36"/>
        <end position="52"/>
    </location>
</feature>
<sequence>MQNTQCFCLIQGALFSVCVFTIGNPLVNPVQVKGELQMQLFGFSCISHYYLCSHRKYGFFMLLCKSCWPVVCKYYLLVATFWLLGV</sequence>
<accession>A0A974BQB7</accession>
<gene>
    <name evidence="2" type="ORF">XELAEV_18001764mg</name>
</gene>
<name>A0A974BQB7_XENLA</name>
<organism evidence="2">
    <name type="scientific">Xenopus laevis</name>
    <name type="common">African clawed frog</name>
    <dbReference type="NCBI Taxonomy" id="8355"/>
    <lineage>
        <taxon>Eukaryota</taxon>
        <taxon>Metazoa</taxon>
        <taxon>Chordata</taxon>
        <taxon>Craniata</taxon>
        <taxon>Vertebrata</taxon>
        <taxon>Euteleostomi</taxon>
        <taxon>Amphibia</taxon>
        <taxon>Batrachia</taxon>
        <taxon>Anura</taxon>
        <taxon>Pipoidea</taxon>
        <taxon>Pipidae</taxon>
        <taxon>Xenopodinae</taxon>
        <taxon>Xenopus</taxon>
        <taxon>Xenopus</taxon>
    </lineage>
</organism>
<feature type="transmembrane region" description="Helical" evidence="1">
    <location>
        <begin position="7"/>
        <end position="24"/>
    </location>
</feature>
<evidence type="ECO:0000313" key="2">
    <source>
        <dbReference type="EMBL" id="OCT56137.1"/>
    </source>
</evidence>
<dbReference type="Proteomes" id="UP000694892">
    <property type="component" value="Unassembled WGS sequence"/>
</dbReference>
<keyword evidence="1" id="KW-0812">Transmembrane</keyword>